<evidence type="ECO:0000313" key="4">
    <source>
        <dbReference type="Proteomes" id="UP000199648"/>
    </source>
</evidence>
<evidence type="ECO:0000256" key="1">
    <source>
        <dbReference type="SAM" id="SignalP"/>
    </source>
</evidence>
<dbReference type="EMBL" id="FMWD01000006">
    <property type="protein sequence ID" value="SCZ61931.1"/>
    <property type="molecule type" value="Genomic_DNA"/>
</dbReference>
<feature type="domain" description="DUF4426" evidence="2">
    <location>
        <begin position="28"/>
        <end position="148"/>
    </location>
</feature>
<name>A0A1G5QKT1_9GAMM</name>
<gene>
    <name evidence="3" type="ORF">SAMN03097708_02231</name>
</gene>
<feature type="chain" id="PRO_5011511594" description="DUF4426 domain-containing protein" evidence="1">
    <location>
        <begin position="24"/>
        <end position="152"/>
    </location>
</feature>
<organism evidence="3 4">
    <name type="scientific">Thiohalomonas denitrificans</name>
    <dbReference type="NCBI Taxonomy" id="415747"/>
    <lineage>
        <taxon>Bacteria</taxon>
        <taxon>Pseudomonadati</taxon>
        <taxon>Pseudomonadota</taxon>
        <taxon>Gammaproteobacteria</taxon>
        <taxon>Thiohalomonadales</taxon>
        <taxon>Thiohalomonadaceae</taxon>
        <taxon>Thiohalomonas</taxon>
    </lineage>
</organism>
<protein>
    <recommendedName>
        <fullName evidence="2">DUF4426 domain-containing protein</fullName>
    </recommendedName>
</protein>
<reference evidence="3 4" key="1">
    <citation type="submission" date="2016-10" db="EMBL/GenBank/DDBJ databases">
        <authorList>
            <person name="de Groot N.N."/>
        </authorList>
    </citation>
    <scope>NUCLEOTIDE SEQUENCE [LARGE SCALE GENOMIC DNA]</scope>
    <source>
        <strain evidence="3 4">HLD2</strain>
    </source>
</reference>
<dbReference type="STRING" id="415747.SAMN03097708_02231"/>
<feature type="signal peptide" evidence="1">
    <location>
        <begin position="1"/>
        <end position="23"/>
    </location>
</feature>
<dbReference type="OrthoDB" id="8563353at2"/>
<keyword evidence="1" id="KW-0732">Signal</keyword>
<keyword evidence="4" id="KW-1185">Reference proteome</keyword>
<dbReference type="Proteomes" id="UP000199648">
    <property type="component" value="Unassembled WGS sequence"/>
</dbReference>
<dbReference type="Gene3D" id="2.60.40.3340">
    <property type="entry name" value="Domain of unknown function DUF4426"/>
    <property type="match status" value="1"/>
</dbReference>
<sequence>MATLRTLTIIAATALLLPAIAHAGKFRDFDDYRVHFSAFSSTIIAPEVARAYNLPRSDYRGMLNITVQHKEDDSPPYPGVNADLQVQATNLANQTKQISMQRIEEGAAIYYIGGFPVSDREVLNFRVNIQPEGSDQIYDLQFQQQFFTSDRD</sequence>
<proteinExistence type="predicted"/>
<dbReference type="InterPro" id="IPR025218">
    <property type="entry name" value="DUF4426"/>
</dbReference>
<evidence type="ECO:0000313" key="3">
    <source>
        <dbReference type="EMBL" id="SCZ61931.1"/>
    </source>
</evidence>
<dbReference type="AlphaFoldDB" id="A0A1G5QKT1"/>
<dbReference type="Pfam" id="PF14467">
    <property type="entry name" value="DUF4426"/>
    <property type="match status" value="1"/>
</dbReference>
<evidence type="ECO:0000259" key="2">
    <source>
        <dbReference type="Pfam" id="PF14467"/>
    </source>
</evidence>
<accession>A0A1G5QKT1</accession>
<dbReference type="RefSeq" id="WP_092996861.1">
    <property type="nucleotide sequence ID" value="NZ_FMWD01000006.1"/>
</dbReference>